<gene>
    <name evidence="8" type="ORF">WJX75_000462</name>
</gene>
<dbReference type="InterPro" id="IPR037138">
    <property type="entry name" value="His_deacetylse_dom_sf"/>
</dbReference>
<reference evidence="8 9" key="1">
    <citation type="journal article" date="2024" name="Nat. Commun.">
        <title>Phylogenomics reveals the evolutionary origins of lichenization in chlorophyte algae.</title>
        <authorList>
            <person name="Puginier C."/>
            <person name="Libourel C."/>
            <person name="Otte J."/>
            <person name="Skaloud P."/>
            <person name="Haon M."/>
            <person name="Grisel S."/>
            <person name="Petersen M."/>
            <person name="Berrin J.G."/>
            <person name="Delaux P.M."/>
            <person name="Dal Grande F."/>
            <person name="Keller J."/>
        </authorList>
    </citation>
    <scope>NUCLEOTIDE SEQUENCE [LARGE SCALE GENOMIC DNA]</scope>
    <source>
        <strain evidence="8 9">SAG 216-7</strain>
    </source>
</reference>
<dbReference type="Pfam" id="PF00850">
    <property type="entry name" value="Hist_deacetyl"/>
    <property type="match status" value="1"/>
</dbReference>
<evidence type="ECO:0000313" key="9">
    <source>
        <dbReference type="Proteomes" id="UP001491310"/>
    </source>
</evidence>
<dbReference type="SUPFAM" id="SSF52768">
    <property type="entry name" value="Arginase/deacetylase"/>
    <property type="match status" value="1"/>
</dbReference>
<dbReference type="PRINTS" id="PR01271">
    <property type="entry name" value="HISDACETLASE"/>
</dbReference>
<comment type="catalytic activity">
    <reaction evidence="5">
        <text>N(6)-acetyl-L-lysyl-[histone] + H2O = L-lysyl-[histone] + acetate</text>
        <dbReference type="Rhea" id="RHEA:58196"/>
        <dbReference type="Rhea" id="RHEA-COMP:9845"/>
        <dbReference type="Rhea" id="RHEA-COMP:11338"/>
        <dbReference type="ChEBI" id="CHEBI:15377"/>
        <dbReference type="ChEBI" id="CHEBI:29969"/>
        <dbReference type="ChEBI" id="CHEBI:30089"/>
        <dbReference type="ChEBI" id="CHEBI:61930"/>
        <dbReference type="EC" id="3.5.1.98"/>
    </reaction>
</comment>
<dbReference type="InterPro" id="IPR023801">
    <property type="entry name" value="His_deacetylse_dom"/>
</dbReference>
<evidence type="ECO:0000259" key="7">
    <source>
        <dbReference type="Pfam" id="PF00850"/>
    </source>
</evidence>
<feature type="domain" description="Histone deacetylase" evidence="7">
    <location>
        <begin position="25"/>
        <end position="314"/>
    </location>
</feature>
<organism evidence="8 9">
    <name type="scientific">Coccomyxa subellipsoidea</name>
    <dbReference type="NCBI Taxonomy" id="248742"/>
    <lineage>
        <taxon>Eukaryota</taxon>
        <taxon>Viridiplantae</taxon>
        <taxon>Chlorophyta</taxon>
        <taxon>core chlorophytes</taxon>
        <taxon>Trebouxiophyceae</taxon>
        <taxon>Trebouxiophyceae incertae sedis</taxon>
        <taxon>Coccomyxaceae</taxon>
        <taxon>Coccomyxa</taxon>
    </lineage>
</organism>
<comment type="similarity">
    <text evidence="1">Belongs to the histone deacetylase family. HD type 1 subfamily.</text>
</comment>
<dbReference type="EC" id="3.5.1.98" evidence="2"/>
<keyword evidence="9" id="KW-1185">Reference proteome</keyword>
<dbReference type="PRINTS" id="PR01270">
    <property type="entry name" value="HDASUPER"/>
</dbReference>
<name>A0ABR2YDM0_9CHLO</name>
<dbReference type="EMBL" id="JALJOT010000014">
    <property type="protein sequence ID" value="KAK9903235.1"/>
    <property type="molecule type" value="Genomic_DNA"/>
</dbReference>
<keyword evidence="4" id="KW-0156">Chromatin regulator</keyword>
<feature type="compositionally biased region" description="Acidic residues" evidence="6">
    <location>
        <begin position="389"/>
        <end position="404"/>
    </location>
</feature>
<dbReference type="PANTHER" id="PTHR10625:SF10">
    <property type="entry name" value="HISTONE DEACETYLASE HDAC1"/>
    <property type="match status" value="1"/>
</dbReference>
<dbReference type="Proteomes" id="UP001491310">
    <property type="component" value="Unassembled WGS sequence"/>
</dbReference>
<feature type="compositionally biased region" description="Polar residues" evidence="6">
    <location>
        <begin position="449"/>
        <end position="460"/>
    </location>
</feature>
<comment type="caution">
    <text evidence="8">The sequence shown here is derived from an EMBL/GenBank/DDBJ whole genome shotgun (WGS) entry which is preliminary data.</text>
</comment>
<keyword evidence="3" id="KW-0378">Hydrolase</keyword>
<protein>
    <recommendedName>
        <fullName evidence="2">histone deacetylase</fullName>
        <ecNumber evidence="2">3.5.1.98</ecNumber>
    </recommendedName>
</protein>
<sequence length="538" mass="59044">MSTVKRKVAYFYDPEIGSFYYGPNHPMKPHRITLTNNLILHYGLYNMLESYMPRKAAAEDMVDFHSEEYIDFLQSVTPQNKDQYAKQMQMFNVGEDCPVFSGQFRFCQLYAGGSIGGAVKLNYGLSDVVINWAGGLHHAKKSEASGFCYVNDIVLAILELLKYNARVLYIDIDIHHGDGVEEAFMTTDKVMTVSFHKYGGGFFPGTGDLGSIGRGQGKHHAINVPLKDGMTDAAYEMLFKPVMRRVMEVYQPEVVVFQSGADSLAGDKLGAFNLSMKGHAECQQYMMSFGLPMLVLGGGGYNITSVARCWAYETGRILGVELEDELPENDHQSLFRPGAKLHLPLPDNVENLNTRQYLEGLQRKIFDNIDRIGSATGAEFRERPPDAMSPEDMETDDPSDEMDDDRAQPGGDSLQRARLWDGRGRFEDAPPETGPSGGGRARMELDYSQDPSAQPGSSSAEELPNGSGQKLPLQRIPSSLVQATAAAAAAAKGRSHREQWTQGAGWNAASDARMQSAVKSAGNGPGVDGTGRASIQEY</sequence>
<evidence type="ECO:0000313" key="8">
    <source>
        <dbReference type="EMBL" id="KAK9903235.1"/>
    </source>
</evidence>
<dbReference type="InterPro" id="IPR023696">
    <property type="entry name" value="Ureohydrolase_dom_sf"/>
</dbReference>
<evidence type="ECO:0000256" key="5">
    <source>
        <dbReference type="ARBA" id="ARBA00048287"/>
    </source>
</evidence>
<evidence type="ECO:0000256" key="4">
    <source>
        <dbReference type="ARBA" id="ARBA00022853"/>
    </source>
</evidence>
<evidence type="ECO:0000256" key="2">
    <source>
        <dbReference type="ARBA" id="ARBA00012111"/>
    </source>
</evidence>
<dbReference type="InterPro" id="IPR003084">
    <property type="entry name" value="HDAC_I/II"/>
</dbReference>
<evidence type="ECO:0000256" key="3">
    <source>
        <dbReference type="ARBA" id="ARBA00022801"/>
    </source>
</evidence>
<accession>A0ABR2YDM0</accession>
<proteinExistence type="inferred from homology"/>
<dbReference type="InterPro" id="IPR000286">
    <property type="entry name" value="HDACs"/>
</dbReference>
<feature type="compositionally biased region" description="Basic and acidic residues" evidence="6">
    <location>
        <begin position="418"/>
        <end position="428"/>
    </location>
</feature>
<dbReference type="PANTHER" id="PTHR10625">
    <property type="entry name" value="HISTONE DEACETYLASE HDAC1-RELATED"/>
    <property type="match status" value="1"/>
</dbReference>
<feature type="region of interest" description="Disordered" evidence="6">
    <location>
        <begin position="376"/>
        <end position="538"/>
    </location>
</feature>
<evidence type="ECO:0000256" key="1">
    <source>
        <dbReference type="ARBA" id="ARBA00006457"/>
    </source>
</evidence>
<evidence type="ECO:0000256" key="6">
    <source>
        <dbReference type="SAM" id="MobiDB-lite"/>
    </source>
</evidence>
<dbReference type="Gene3D" id="3.40.800.20">
    <property type="entry name" value="Histone deacetylase domain"/>
    <property type="match status" value="1"/>
</dbReference>